<dbReference type="PANTHER" id="PTHR41259">
    <property type="entry name" value="DOUBLE-STRAND BREAK REPAIR RAD50 ATPASE, PUTATIVE-RELATED"/>
    <property type="match status" value="1"/>
</dbReference>
<gene>
    <name evidence="4" type="ORF">DIT71_16170</name>
</gene>
<feature type="region of interest" description="Disordered" evidence="2">
    <location>
        <begin position="553"/>
        <end position="608"/>
    </location>
</feature>
<dbReference type="OrthoDB" id="9764467at2"/>
<feature type="domain" description="Rad50/SbcC-type AAA" evidence="3">
    <location>
        <begin position="5"/>
        <end position="302"/>
    </location>
</feature>
<evidence type="ECO:0000313" key="4">
    <source>
        <dbReference type="EMBL" id="PXX89112.1"/>
    </source>
</evidence>
<feature type="compositionally biased region" description="Basic and acidic residues" evidence="2">
    <location>
        <begin position="197"/>
        <end position="210"/>
    </location>
</feature>
<evidence type="ECO:0000259" key="3">
    <source>
        <dbReference type="Pfam" id="PF13476"/>
    </source>
</evidence>
<dbReference type="InterPro" id="IPR027417">
    <property type="entry name" value="P-loop_NTPase"/>
</dbReference>
<dbReference type="RefSeq" id="WP_114614272.1">
    <property type="nucleotide sequence ID" value="NZ_QFWX01000008.1"/>
</dbReference>
<accession>A0A2V3ZF79</accession>
<protein>
    <submittedName>
        <fullName evidence="4">GTP-binding protein</fullName>
    </submittedName>
</protein>
<feature type="compositionally biased region" description="Basic and acidic residues" evidence="2">
    <location>
        <begin position="576"/>
        <end position="608"/>
    </location>
</feature>
<feature type="region of interest" description="Disordered" evidence="2">
    <location>
        <begin position="191"/>
        <end position="210"/>
    </location>
</feature>
<dbReference type="EMBL" id="QFWX01000008">
    <property type="protein sequence ID" value="PXX89112.1"/>
    <property type="molecule type" value="Genomic_DNA"/>
</dbReference>
<proteinExistence type="predicted"/>
<dbReference type="InterPro" id="IPR038729">
    <property type="entry name" value="Rad50/SbcC_AAA"/>
</dbReference>
<evidence type="ECO:0000256" key="2">
    <source>
        <dbReference type="SAM" id="MobiDB-lite"/>
    </source>
</evidence>
<dbReference type="Pfam" id="PF13476">
    <property type="entry name" value="AAA_23"/>
    <property type="match status" value="1"/>
</dbReference>
<comment type="caution">
    <text evidence="4">The sequence shown here is derived from an EMBL/GenBank/DDBJ whole genome shotgun (WGS) entry which is preliminary data.</text>
</comment>
<sequence length="889" mass="102352">MKLRRLQVEQLRQFRQPFVIDDLQPGLNLIHGPNESGKSTLVRAIRAAFFERYRTSSVDDLRPWGDSAAAPTITLDFEARQKSWHLVKSFLQRKRCDLTVDSTSYSEDEAEEKLSELLGFQFSAKGVSKPEHWGVPGLLWVEQGTGQNIEQAVEHAGDHLKSALNSLVGEVASTGGDELVEQVRARWNELFTPTGKPRGDYQKLEKERQEHQQQIDELQARVQKYQEQVDRLGKLTQDYQRTQRERPWEEAERQLEQARERYRQVEKLEQLQAQEKETLTHLQSSQQLLRQNQEQLESLNTKLDVRKAELNRSQRDLEQAEAQSPSIASSVQQAKAAYESAARQVHQARLGETRSRLERDLRRLDQQNQALTANVKKARQYQQEVEHAREQTRQNQIDAHAVKALKETEHHLKEASIRSQAIATRLTWQLEPGAELALDNEALEGQGEKQLLEEARLVVPGIGKLGITPGGEDLASTRRKLFTLEQNFSEQLQKLGVDSTQQAERRLTAYEAAERALQHTRELLKSVAPMGLDQLLVEQKETQSQLLNAKTELHDSPAPEPGRQHQAVDVGSAEAARTRAETRLAEAEAEERKHQTELLTRRQTRDNAEAEWRQLQDEVQNPERQKQLQSLSKELAQIQQKQTRLEATVQAREQEIKHAHPAILKQDIERYQRSISNLRQSQEERQRELRDIQVRLEAWGAEGLEEQLSNKTAELEQCSRRYQELHRRAQALDLLLNLLTEKRQALTRRLQAPLQKHLDHYVSLLFPQATLEVDEHLRPGTFTRGTELGKIAELSFGAREQMGLISRLAYADLLREAGRPTLVILDDTLVHSDTDRLDDMKRILFDAANRHQILLFTCHPENWSDLGVPPRDIQAMKEQVPRPLQKTYR</sequence>
<feature type="coiled-coil region" evidence="1">
    <location>
        <begin position="347"/>
        <end position="391"/>
    </location>
</feature>
<evidence type="ECO:0000313" key="5">
    <source>
        <dbReference type="Proteomes" id="UP000253987"/>
    </source>
</evidence>
<dbReference type="Gene3D" id="3.40.50.300">
    <property type="entry name" value="P-loop containing nucleotide triphosphate hydrolases"/>
    <property type="match status" value="2"/>
</dbReference>
<reference evidence="4 5" key="2">
    <citation type="submission" date="2018-06" db="EMBL/GenBank/DDBJ databases">
        <title>Marinobactersediminissp. nov, a moderately halophilic bacterium isolated from marine solar saltern.</title>
        <authorList>
            <person name="Zhang Y."/>
        </authorList>
    </citation>
    <scope>NUCLEOTIDE SEQUENCE [LARGE SCALE GENOMIC DNA]</scope>
    <source>
        <strain evidence="4 5">F01</strain>
    </source>
</reference>
<dbReference type="Proteomes" id="UP000253987">
    <property type="component" value="Unassembled WGS sequence"/>
</dbReference>
<dbReference type="PANTHER" id="PTHR41259:SF1">
    <property type="entry name" value="DOUBLE-STRAND BREAK REPAIR RAD50 ATPASE, PUTATIVE-RELATED"/>
    <property type="match status" value="1"/>
</dbReference>
<dbReference type="SUPFAM" id="SSF52540">
    <property type="entry name" value="P-loop containing nucleoside triphosphate hydrolases"/>
    <property type="match status" value="1"/>
</dbReference>
<keyword evidence="1" id="KW-0175">Coiled coil</keyword>
<evidence type="ECO:0000256" key="1">
    <source>
        <dbReference type="SAM" id="Coils"/>
    </source>
</evidence>
<name>A0A2V3ZF79_9GAMM</name>
<organism evidence="4 5">
    <name type="scientific">Marinobacter vulgaris</name>
    <dbReference type="NCBI Taxonomy" id="1928331"/>
    <lineage>
        <taxon>Bacteria</taxon>
        <taxon>Pseudomonadati</taxon>
        <taxon>Pseudomonadota</taxon>
        <taxon>Gammaproteobacteria</taxon>
        <taxon>Pseudomonadales</taxon>
        <taxon>Marinobacteraceae</taxon>
        <taxon>Marinobacter</taxon>
    </lineage>
</organism>
<reference evidence="5" key="1">
    <citation type="submission" date="2018-05" db="EMBL/GenBank/DDBJ databases">
        <authorList>
            <person name="Lu D."/>
        </authorList>
    </citation>
    <scope>NUCLEOTIDE SEQUENCE [LARGE SCALE GENOMIC DNA]</scope>
    <source>
        <strain evidence="5">F01</strain>
    </source>
</reference>
<dbReference type="AlphaFoldDB" id="A0A2V3ZF79"/>
<keyword evidence="5" id="KW-1185">Reference proteome</keyword>